<feature type="transmembrane region" description="Helical" evidence="1">
    <location>
        <begin position="69"/>
        <end position="85"/>
    </location>
</feature>
<reference evidence="2" key="1">
    <citation type="journal article" date="2015" name="Proc. Natl. Acad. Sci. U.S.A.">
        <title>Networks of energetic and metabolic interactions define dynamics in microbial communities.</title>
        <authorList>
            <person name="Embree M."/>
            <person name="Liu J.K."/>
            <person name="Al-Bassam M.M."/>
            <person name="Zengler K."/>
        </authorList>
    </citation>
    <scope>NUCLEOTIDE SEQUENCE</scope>
</reference>
<gene>
    <name evidence="2" type="ORF">ASZ90_015552</name>
</gene>
<keyword evidence="1" id="KW-0472">Membrane</keyword>
<keyword evidence="1" id="KW-0812">Transmembrane</keyword>
<accession>A0A0W8F1P1</accession>
<dbReference type="EMBL" id="LNQE01001619">
    <property type="protein sequence ID" value="KUG14789.1"/>
    <property type="molecule type" value="Genomic_DNA"/>
</dbReference>
<organism evidence="2">
    <name type="scientific">hydrocarbon metagenome</name>
    <dbReference type="NCBI Taxonomy" id="938273"/>
    <lineage>
        <taxon>unclassified sequences</taxon>
        <taxon>metagenomes</taxon>
        <taxon>ecological metagenomes</taxon>
    </lineage>
</organism>
<dbReference type="AlphaFoldDB" id="A0A0W8F1P1"/>
<evidence type="ECO:0000313" key="2">
    <source>
        <dbReference type="EMBL" id="KUG14789.1"/>
    </source>
</evidence>
<evidence type="ECO:0000256" key="1">
    <source>
        <dbReference type="SAM" id="Phobius"/>
    </source>
</evidence>
<protein>
    <submittedName>
        <fullName evidence="2">Uncharacterized protein</fullName>
    </submittedName>
</protein>
<keyword evidence="1" id="KW-1133">Transmembrane helix</keyword>
<sequence length="90" mass="10003">MVPTRACRSVGQTVRQHPFATAAAAVIAGAGMYGIFKMMSSRSTGLEAPGRSRVSQQNDMKRPNMMHELLLLMIPLAAPYIMDYIRKYLE</sequence>
<comment type="caution">
    <text evidence="2">The sequence shown here is derived from an EMBL/GenBank/DDBJ whole genome shotgun (WGS) entry which is preliminary data.</text>
</comment>
<proteinExistence type="predicted"/>
<name>A0A0W8F1P1_9ZZZZ</name>
<feature type="transmembrane region" description="Helical" evidence="1">
    <location>
        <begin position="19"/>
        <end position="36"/>
    </location>
</feature>